<dbReference type="PANTHER" id="PTHR35333">
    <property type="entry name" value="BETA-LACTAMASE"/>
    <property type="match status" value="1"/>
</dbReference>
<dbReference type="InterPro" id="IPR000871">
    <property type="entry name" value="Beta-lactam_class-A"/>
</dbReference>
<proteinExistence type="predicted"/>
<evidence type="ECO:0000259" key="3">
    <source>
        <dbReference type="Pfam" id="PF13354"/>
    </source>
</evidence>
<dbReference type="GO" id="GO:0046677">
    <property type="term" value="P:response to antibiotic"/>
    <property type="evidence" value="ECO:0007669"/>
    <property type="project" value="InterPro"/>
</dbReference>
<dbReference type="Gene3D" id="3.40.710.10">
    <property type="entry name" value="DD-peptidase/beta-lactamase superfamily"/>
    <property type="match status" value="1"/>
</dbReference>
<sequence length="330" mass="35716">MTARFVRVIAMIAAVTCAASCSAAANQAASTETSPFPDTNVPLAQALDVRLEQARTAALDRGAEASIAVFDRTTNNYLEVGGDQQIETASVAKLFIAEDLLYQDSRDERPLGDDDRALMVAMLESSDDTAANLLWDAAGGSDLVNRVAQRYSLTSTTAPYDGLWWNTETTARDLITFYDGVLDDTAGLGADRINLIVDHLRESTATAADGYDQRFGLPDALFNEPVLAVKQGWMCCVSDQWVHLTTGIVGEDNRFIVTVTTREDIQYQDDDNYGLIPDTSMTDATNDESALHARDTITGVAQIIFPDGTVDEWSPSTPTTEKPVQEASGP</sequence>
<dbReference type="SUPFAM" id="SSF56601">
    <property type="entry name" value="beta-lactamase/transpeptidase-like"/>
    <property type="match status" value="1"/>
</dbReference>
<keyword evidence="2" id="KW-0732">Signal</keyword>
<feature type="signal peptide" evidence="2">
    <location>
        <begin position="1"/>
        <end position="23"/>
    </location>
</feature>
<dbReference type="GO" id="GO:0008800">
    <property type="term" value="F:beta-lactamase activity"/>
    <property type="evidence" value="ECO:0007669"/>
    <property type="project" value="InterPro"/>
</dbReference>
<feature type="region of interest" description="Disordered" evidence="1">
    <location>
        <begin position="308"/>
        <end position="330"/>
    </location>
</feature>
<gene>
    <name evidence="4" type="ORF">FNL38_11046</name>
</gene>
<dbReference type="Pfam" id="PF13354">
    <property type="entry name" value="Beta-lactamase2"/>
    <property type="match status" value="1"/>
</dbReference>
<comment type="caution">
    <text evidence="4">The sequence shown here is derived from an EMBL/GenBank/DDBJ whole genome shotgun (WGS) entry which is preliminary data.</text>
</comment>
<dbReference type="GO" id="GO:0030655">
    <property type="term" value="P:beta-lactam antibiotic catabolic process"/>
    <property type="evidence" value="ECO:0007669"/>
    <property type="project" value="InterPro"/>
</dbReference>
<evidence type="ECO:0000256" key="1">
    <source>
        <dbReference type="SAM" id="MobiDB-lite"/>
    </source>
</evidence>
<dbReference type="EMBL" id="VNIQ01000010">
    <property type="protein sequence ID" value="TYQ00922.1"/>
    <property type="molecule type" value="Genomic_DNA"/>
</dbReference>
<dbReference type="PANTHER" id="PTHR35333:SF3">
    <property type="entry name" value="BETA-LACTAMASE-TYPE TRANSPEPTIDASE FOLD CONTAINING PROTEIN"/>
    <property type="match status" value="1"/>
</dbReference>
<organism evidence="4">
    <name type="scientific">Nocardia globerula</name>
    <dbReference type="NCBI Taxonomy" id="1818"/>
    <lineage>
        <taxon>Bacteria</taxon>
        <taxon>Bacillati</taxon>
        <taxon>Actinomycetota</taxon>
        <taxon>Actinomycetes</taxon>
        <taxon>Mycobacteriales</taxon>
        <taxon>Nocardiaceae</taxon>
        <taxon>Nocardia</taxon>
    </lineage>
</organism>
<name>A0A652YIC0_NOCGL</name>
<feature type="domain" description="Beta-lactamase class A catalytic" evidence="3">
    <location>
        <begin position="117"/>
        <end position="205"/>
    </location>
</feature>
<dbReference type="AlphaFoldDB" id="A0A652YIC0"/>
<feature type="chain" id="PRO_5039084631" evidence="2">
    <location>
        <begin position="24"/>
        <end position="330"/>
    </location>
</feature>
<dbReference type="InterPro" id="IPR012338">
    <property type="entry name" value="Beta-lactam/transpept-like"/>
</dbReference>
<dbReference type="InterPro" id="IPR045155">
    <property type="entry name" value="Beta-lactam_cat"/>
</dbReference>
<reference evidence="4" key="1">
    <citation type="submission" date="2019-07" db="EMBL/GenBank/DDBJ databases">
        <title>Genomic Encyclopedia of Type Strains, Phase IV (KMG-IV): sequencing the most valuable type-strain genomes for metagenomic binning, comparative biology and taxonomic classification.</title>
        <authorList>
            <person name="Goeker M."/>
        </authorList>
    </citation>
    <scope>NUCLEOTIDE SEQUENCE</scope>
    <source>
        <strain evidence="4">DSM 44596</strain>
    </source>
</reference>
<accession>A0A652YIC0</accession>
<evidence type="ECO:0000313" key="4">
    <source>
        <dbReference type="EMBL" id="TYQ00922.1"/>
    </source>
</evidence>
<protein>
    <submittedName>
        <fullName evidence="4">Beta-lactamase family protein</fullName>
    </submittedName>
</protein>
<evidence type="ECO:0000256" key="2">
    <source>
        <dbReference type="SAM" id="SignalP"/>
    </source>
</evidence>